<keyword evidence="3" id="KW-1185">Reference proteome</keyword>
<name>A0AAV0DX88_9ASTE</name>
<proteinExistence type="predicted"/>
<accession>A0AAV0DX88</accession>
<evidence type="ECO:0000313" key="3">
    <source>
        <dbReference type="Proteomes" id="UP001152523"/>
    </source>
</evidence>
<feature type="region of interest" description="Disordered" evidence="1">
    <location>
        <begin position="1"/>
        <end position="50"/>
    </location>
</feature>
<dbReference type="EMBL" id="CAMAPF010000146">
    <property type="protein sequence ID" value="CAH9108256.1"/>
    <property type="molecule type" value="Genomic_DNA"/>
</dbReference>
<feature type="compositionally biased region" description="Basic and acidic residues" evidence="1">
    <location>
        <begin position="31"/>
        <end position="41"/>
    </location>
</feature>
<gene>
    <name evidence="2" type="ORF">CEPIT_LOCUS18276</name>
</gene>
<sequence>MRRLRREPPLRGGGPGRNSADLPLVLPVLHAGRDRSREPPERAGAAPLVPRHSRGVRILLGSGGNPNADLHLLRRSESPGHRAGGAGRSAAVLRGGREAGELRGVREVQEEGGGDGEPEHNGGAVREGVLGRR</sequence>
<reference evidence="2" key="1">
    <citation type="submission" date="2022-07" db="EMBL/GenBank/DDBJ databases">
        <authorList>
            <person name="Macas J."/>
            <person name="Novak P."/>
            <person name="Neumann P."/>
        </authorList>
    </citation>
    <scope>NUCLEOTIDE SEQUENCE</scope>
</reference>
<evidence type="ECO:0000256" key="1">
    <source>
        <dbReference type="SAM" id="MobiDB-lite"/>
    </source>
</evidence>
<feature type="compositionally biased region" description="Basic and acidic residues" evidence="1">
    <location>
        <begin position="95"/>
        <end position="109"/>
    </location>
</feature>
<comment type="caution">
    <text evidence="2">The sequence shown here is derived from an EMBL/GenBank/DDBJ whole genome shotgun (WGS) entry which is preliminary data.</text>
</comment>
<protein>
    <submittedName>
        <fullName evidence="2">Uncharacterized protein</fullName>
    </submittedName>
</protein>
<organism evidence="2 3">
    <name type="scientific">Cuscuta epithymum</name>
    <dbReference type="NCBI Taxonomy" id="186058"/>
    <lineage>
        <taxon>Eukaryota</taxon>
        <taxon>Viridiplantae</taxon>
        <taxon>Streptophyta</taxon>
        <taxon>Embryophyta</taxon>
        <taxon>Tracheophyta</taxon>
        <taxon>Spermatophyta</taxon>
        <taxon>Magnoliopsida</taxon>
        <taxon>eudicotyledons</taxon>
        <taxon>Gunneridae</taxon>
        <taxon>Pentapetalae</taxon>
        <taxon>asterids</taxon>
        <taxon>lamiids</taxon>
        <taxon>Solanales</taxon>
        <taxon>Convolvulaceae</taxon>
        <taxon>Cuscuteae</taxon>
        <taxon>Cuscuta</taxon>
        <taxon>Cuscuta subgen. Cuscuta</taxon>
    </lineage>
</organism>
<feature type="region of interest" description="Disordered" evidence="1">
    <location>
        <begin position="75"/>
        <end position="133"/>
    </location>
</feature>
<evidence type="ECO:0000313" key="2">
    <source>
        <dbReference type="EMBL" id="CAH9108256.1"/>
    </source>
</evidence>
<dbReference type="Proteomes" id="UP001152523">
    <property type="component" value="Unassembled WGS sequence"/>
</dbReference>
<dbReference type="AlphaFoldDB" id="A0AAV0DX88"/>